<evidence type="ECO:0000313" key="1">
    <source>
        <dbReference type="EMBL" id="SCL20895.1"/>
    </source>
</evidence>
<keyword evidence="2" id="KW-1185">Reference proteome</keyword>
<dbReference type="EMBL" id="FMHW01000002">
    <property type="protein sequence ID" value="SCL20895.1"/>
    <property type="molecule type" value="Genomic_DNA"/>
</dbReference>
<accession>A0A1C6RUQ3</accession>
<name>A0A1C6RUQ3_9ACTN</name>
<sequence length="103" mass="11703">MSNEFDYFGDPRSGKLFDLVLQLSTELHVTRQRLRVVEALLVRRDVLGAGDVDGFAPEKDEQQLLDSERDALLIRLMRILTEDGPAEHPLRDQWEAALRGKSG</sequence>
<organism evidence="1 2">
    <name type="scientific">Micromonospora pallida</name>
    <dbReference type="NCBI Taxonomy" id="145854"/>
    <lineage>
        <taxon>Bacteria</taxon>
        <taxon>Bacillati</taxon>
        <taxon>Actinomycetota</taxon>
        <taxon>Actinomycetes</taxon>
        <taxon>Micromonosporales</taxon>
        <taxon>Micromonosporaceae</taxon>
        <taxon>Micromonospora</taxon>
    </lineage>
</organism>
<dbReference type="Proteomes" id="UP000198959">
    <property type="component" value="Unassembled WGS sequence"/>
</dbReference>
<dbReference type="RefSeq" id="WP_091639839.1">
    <property type="nucleotide sequence ID" value="NZ_FMHW01000002.1"/>
</dbReference>
<reference evidence="2" key="1">
    <citation type="submission" date="2016-06" db="EMBL/GenBank/DDBJ databases">
        <authorList>
            <person name="Varghese N."/>
            <person name="Submissions Spin"/>
        </authorList>
    </citation>
    <scope>NUCLEOTIDE SEQUENCE [LARGE SCALE GENOMIC DNA]</scope>
    <source>
        <strain evidence="2">DSM 43817</strain>
    </source>
</reference>
<evidence type="ECO:0000313" key="2">
    <source>
        <dbReference type="Proteomes" id="UP000198959"/>
    </source>
</evidence>
<dbReference type="STRING" id="145854.GA0074692_1019"/>
<protein>
    <submittedName>
        <fullName evidence="1">Uncharacterized protein</fullName>
    </submittedName>
</protein>
<dbReference type="AlphaFoldDB" id="A0A1C6RUQ3"/>
<dbReference type="OrthoDB" id="3389271at2"/>
<gene>
    <name evidence="1" type="ORF">GA0074692_1019</name>
</gene>
<proteinExistence type="predicted"/>